<organism evidence="1 2">
    <name type="scientific">Meinhardsimonia xiamenensis</name>
    <dbReference type="NCBI Taxonomy" id="990712"/>
    <lineage>
        <taxon>Bacteria</taxon>
        <taxon>Pseudomonadati</taxon>
        <taxon>Pseudomonadota</taxon>
        <taxon>Alphaproteobacteria</taxon>
        <taxon>Rhodobacterales</taxon>
        <taxon>Paracoccaceae</taxon>
        <taxon>Meinhardsimonia</taxon>
    </lineage>
</organism>
<gene>
    <name evidence="1" type="ORF">SAMN05216257_105160</name>
</gene>
<dbReference type="EMBL" id="FNFV01000005">
    <property type="protein sequence ID" value="SDK86982.1"/>
    <property type="molecule type" value="Genomic_DNA"/>
</dbReference>
<protein>
    <submittedName>
        <fullName evidence="1">Uncharacterized protein</fullName>
    </submittedName>
</protein>
<keyword evidence="2" id="KW-1185">Reference proteome</keyword>
<name>A0A1G9FF71_9RHOB</name>
<sequence length="44" mass="4910">MSSFLPRATRPAGAHAEAFLTDWSGEDVITKRTRSKRASHPGRR</sequence>
<accession>A0A1G9FF71</accession>
<dbReference type="STRING" id="990712.SAMN05216257_105160"/>
<evidence type="ECO:0000313" key="1">
    <source>
        <dbReference type="EMBL" id="SDK86982.1"/>
    </source>
</evidence>
<evidence type="ECO:0000313" key="2">
    <source>
        <dbReference type="Proteomes" id="UP000199328"/>
    </source>
</evidence>
<dbReference type="AlphaFoldDB" id="A0A1G9FF71"/>
<dbReference type="Proteomes" id="UP000199328">
    <property type="component" value="Unassembled WGS sequence"/>
</dbReference>
<reference evidence="2" key="1">
    <citation type="submission" date="2016-10" db="EMBL/GenBank/DDBJ databases">
        <authorList>
            <person name="Varghese N."/>
            <person name="Submissions S."/>
        </authorList>
    </citation>
    <scope>NUCLEOTIDE SEQUENCE [LARGE SCALE GENOMIC DNA]</scope>
    <source>
        <strain evidence="2">CGMCC 1.10789</strain>
    </source>
</reference>
<proteinExistence type="predicted"/>